<evidence type="ECO:0000256" key="4">
    <source>
        <dbReference type="SAM" id="MobiDB-lite"/>
    </source>
</evidence>
<evidence type="ECO:0000256" key="1">
    <source>
        <dbReference type="ARBA" id="ARBA00006199"/>
    </source>
</evidence>
<proteinExistence type="inferred from homology"/>
<protein>
    <recommendedName>
        <fullName evidence="3">Tethering factor for nuclear proteasome STS1</fullName>
    </recommendedName>
</protein>
<dbReference type="GO" id="GO:0070628">
    <property type="term" value="F:proteasome binding"/>
    <property type="evidence" value="ECO:0007669"/>
    <property type="project" value="TreeGrafter"/>
</dbReference>
<comment type="function">
    <text evidence="3">Involved in ubiquitin-mediated protein degradation. Regulatory factor in the ubiquitin/proteasome pathway that controls the turnover of proteasome substrates. Targets proteasomes to the nucleus and facilitates the degradation of nuclear proteins.</text>
</comment>
<evidence type="ECO:0000313" key="6">
    <source>
        <dbReference type="Proteomes" id="UP000807716"/>
    </source>
</evidence>
<organism evidence="5 6">
    <name type="scientific">Actinomortierella ambigua</name>
    <dbReference type="NCBI Taxonomy" id="1343610"/>
    <lineage>
        <taxon>Eukaryota</taxon>
        <taxon>Fungi</taxon>
        <taxon>Fungi incertae sedis</taxon>
        <taxon>Mucoromycota</taxon>
        <taxon>Mortierellomycotina</taxon>
        <taxon>Mortierellomycetes</taxon>
        <taxon>Mortierellales</taxon>
        <taxon>Mortierellaceae</taxon>
        <taxon>Actinomortierella</taxon>
    </lineage>
</organism>
<dbReference type="InterPro" id="IPR038422">
    <property type="entry name" value="Cut8/Sts1_sf"/>
</dbReference>
<dbReference type="GO" id="GO:0015031">
    <property type="term" value="P:protein transport"/>
    <property type="evidence" value="ECO:0007669"/>
    <property type="project" value="UniProtKB-UniRule"/>
</dbReference>
<dbReference type="GO" id="GO:0071630">
    <property type="term" value="P:nuclear protein quality control by the ubiquitin-proteasome system"/>
    <property type="evidence" value="ECO:0007669"/>
    <property type="project" value="UniProtKB-UniRule"/>
</dbReference>
<dbReference type="Proteomes" id="UP000807716">
    <property type="component" value="Unassembled WGS sequence"/>
</dbReference>
<accession>A0A9P6QND1</accession>
<dbReference type="GO" id="GO:0031965">
    <property type="term" value="C:nuclear membrane"/>
    <property type="evidence" value="ECO:0007669"/>
    <property type="project" value="TreeGrafter"/>
</dbReference>
<keyword evidence="2 3" id="KW-0539">Nucleus</keyword>
<dbReference type="InterPro" id="IPR013868">
    <property type="entry name" value="Cut8/Sts1_fam"/>
</dbReference>
<comment type="subcellular location">
    <subcellularLocation>
        <location evidence="3">Cytoplasm</location>
    </subcellularLocation>
    <subcellularLocation>
        <location evidence="3">Nucleus</location>
    </subcellularLocation>
</comment>
<dbReference type="AlphaFoldDB" id="A0A9P6QND1"/>
<gene>
    <name evidence="5" type="primary">STS1</name>
    <name evidence="5" type="ORF">DFQ27_002176</name>
</gene>
<comment type="similarity">
    <text evidence="1 3">Belongs to the cut8/STS1 family.</text>
</comment>
<comment type="subunit">
    <text evidence="3">Binds the proteasome.</text>
</comment>
<keyword evidence="3" id="KW-0653">Protein transport</keyword>
<evidence type="ECO:0000313" key="5">
    <source>
        <dbReference type="EMBL" id="KAG0269760.1"/>
    </source>
</evidence>
<dbReference type="GO" id="GO:0000502">
    <property type="term" value="C:proteasome complex"/>
    <property type="evidence" value="ECO:0007669"/>
    <property type="project" value="UniProtKB-KW"/>
</dbReference>
<feature type="compositionally biased region" description="Polar residues" evidence="4">
    <location>
        <begin position="1"/>
        <end position="28"/>
    </location>
</feature>
<name>A0A9P6QND1_9FUNG</name>
<keyword evidence="5" id="KW-0647">Proteasome</keyword>
<dbReference type="EMBL" id="JAAAJB010000018">
    <property type="protein sequence ID" value="KAG0269760.1"/>
    <property type="molecule type" value="Genomic_DNA"/>
</dbReference>
<reference evidence="5" key="1">
    <citation type="journal article" date="2020" name="Fungal Divers.">
        <title>Resolving the Mortierellaceae phylogeny through synthesis of multi-gene phylogenetics and phylogenomics.</title>
        <authorList>
            <person name="Vandepol N."/>
            <person name="Liber J."/>
            <person name="Desiro A."/>
            <person name="Na H."/>
            <person name="Kennedy M."/>
            <person name="Barry K."/>
            <person name="Grigoriev I.V."/>
            <person name="Miller A.N."/>
            <person name="O'Donnell K."/>
            <person name="Stajich J.E."/>
            <person name="Bonito G."/>
        </authorList>
    </citation>
    <scope>NUCLEOTIDE SEQUENCE</scope>
    <source>
        <strain evidence="5">BC1065</strain>
    </source>
</reference>
<dbReference type="GO" id="GO:0005737">
    <property type="term" value="C:cytoplasm"/>
    <property type="evidence" value="ECO:0007669"/>
    <property type="project" value="UniProtKB-SubCell"/>
</dbReference>
<keyword evidence="3" id="KW-0963">Cytoplasm</keyword>
<sequence>MGSNSPCFAIPQSPSQTFQHPHQFSGNSFAHLRLPLQRPNMEAPRSSLKRKQSVDHDSPMPSSGPPSPSGSHSSESNGQAQVKRVRTTAEMVSKKRAVSKLIATMSMPQLVNLINTLVESHPSLAEEIADLAPRPTVATVESLLRSMEQKLQNAFPYTRWGPSRDDYAFNRVKPVLEEYVDTLVDYTNHFTSPSEFPTTSFAFLNTATEFCHRLPDWDTTANNEAKTELYRKLEEFWIKATREASSKLGEGKVYAQLTVQEWAKNLQDHNMRSGGRFANAIEEFKTHLGWIIKQ</sequence>
<dbReference type="Gene3D" id="1.20.58.1590">
    <property type="entry name" value="Tethering factor for nuclear proteasome Cut8/Sts1"/>
    <property type="match status" value="1"/>
</dbReference>
<dbReference type="PANTHER" id="PTHR28032:SF1">
    <property type="entry name" value="FI02826P"/>
    <property type="match status" value="1"/>
</dbReference>
<feature type="region of interest" description="Disordered" evidence="4">
    <location>
        <begin position="1"/>
        <end position="91"/>
    </location>
</feature>
<dbReference type="OrthoDB" id="10061064at2759"/>
<keyword evidence="6" id="KW-1185">Reference proteome</keyword>
<evidence type="ECO:0000256" key="2">
    <source>
        <dbReference type="ARBA" id="ARBA00023242"/>
    </source>
</evidence>
<dbReference type="GO" id="GO:0031144">
    <property type="term" value="P:proteasome localization"/>
    <property type="evidence" value="ECO:0007669"/>
    <property type="project" value="UniProtKB-UniRule"/>
</dbReference>
<evidence type="ECO:0000256" key="3">
    <source>
        <dbReference type="RuleBase" id="RU368013"/>
    </source>
</evidence>
<dbReference type="Pfam" id="PF08559">
    <property type="entry name" value="Cut8"/>
    <property type="match status" value="1"/>
</dbReference>
<comment type="caution">
    <text evidence="5">The sequence shown here is derived from an EMBL/GenBank/DDBJ whole genome shotgun (WGS) entry which is preliminary data.</text>
</comment>
<keyword evidence="3" id="KW-0813">Transport</keyword>
<dbReference type="PANTHER" id="PTHR28032">
    <property type="entry name" value="FI02826P"/>
    <property type="match status" value="1"/>
</dbReference>